<evidence type="ECO:0000256" key="6">
    <source>
        <dbReference type="ARBA" id="ARBA00022989"/>
    </source>
</evidence>
<dbReference type="EMBL" id="FUWZ01000009">
    <property type="protein sequence ID" value="SKA47637.1"/>
    <property type="molecule type" value="Genomic_DNA"/>
</dbReference>
<dbReference type="PROSITE" id="PS50850">
    <property type="entry name" value="MFS"/>
    <property type="match status" value="1"/>
</dbReference>
<reference evidence="11" key="1">
    <citation type="submission" date="2017-02" db="EMBL/GenBank/DDBJ databases">
        <authorList>
            <person name="Varghese N."/>
            <person name="Submissions S."/>
        </authorList>
    </citation>
    <scope>NUCLEOTIDE SEQUENCE [LARGE SCALE GENOMIC DNA]</scope>
    <source>
        <strain evidence="11">DSM 22224</strain>
    </source>
</reference>
<dbReference type="SUPFAM" id="SSF103473">
    <property type="entry name" value="MFS general substrate transporter"/>
    <property type="match status" value="1"/>
</dbReference>
<comment type="subcellular location">
    <subcellularLocation>
        <location evidence="2">Membrane</location>
        <topology evidence="2">Multi-pass membrane protein</topology>
    </subcellularLocation>
</comment>
<evidence type="ECO:0000256" key="8">
    <source>
        <dbReference type="SAM" id="Phobius"/>
    </source>
</evidence>
<dbReference type="PRINTS" id="PR01035">
    <property type="entry name" value="TCRTETA"/>
</dbReference>
<feature type="transmembrane region" description="Helical" evidence="8">
    <location>
        <begin position="80"/>
        <end position="99"/>
    </location>
</feature>
<evidence type="ECO:0000256" key="4">
    <source>
        <dbReference type="ARBA" id="ARBA00022448"/>
    </source>
</evidence>
<evidence type="ECO:0000259" key="9">
    <source>
        <dbReference type="PROSITE" id="PS50850"/>
    </source>
</evidence>
<feature type="transmembrane region" description="Helical" evidence="8">
    <location>
        <begin position="169"/>
        <end position="187"/>
    </location>
</feature>
<keyword evidence="6 8" id="KW-1133">Transmembrane helix</keyword>
<evidence type="ECO:0000256" key="1">
    <source>
        <dbReference type="ARBA" id="ARBA00003279"/>
    </source>
</evidence>
<dbReference type="Proteomes" id="UP000190367">
    <property type="component" value="Unassembled WGS sequence"/>
</dbReference>
<keyword evidence="5 8" id="KW-0812">Transmembrane</keyword>
<feature type="transmembrane region" description="Helical" evidence="8">
    <location>
        <begin position="286"/>
        <end position="304"/>
    </location>
</feature>
<dbReference type="InterPro" id="IPR020846">
    <property type="entry name" value="MFS_dom"/>
</dbReference>
<feature type="transmembrane region" description="Helical" evidence="8">
    <location>
        <begin position="12"/>
        <end position="36"/>
    </location>
</feature>
<keyword evidence="11" id="KW-1185">Reference proteome</keyword>
<feature type="transmembrane region" description="Helical" evidence="8">
    <location>
        <begin position="310"/>
        <end position="331"/>
    </location>
</feature>
<comment type="similarity">
    <text evidence="3">Belongs to the major facilitator superfamily. TCR/Tet family.</text>
</comment>
<sequence>MHTTSKKAAISFIFITLLIDVMGWGLIIPVMADLIAQLKHIPVNEASTYGALLLSVFAITQFLFAPVIGNLSDRYGRRPVLLLSLLGFGIDYIILALAPHYGWLFIGRVIAGITGASFTTATAYIADVSTDETSKAKNFGLIGAAFGLGFVLGPALGALLATWGIRAPFYAAAALCLLNCLYGYFLLPESLTKENRRPFEWKRANPFGSLKFLTRHPEIGGLAFSFFLIYLGSQAVQGNWNFFTIYRFNWSEKMVGISLAVVGVLVGAVQAGLTRVINPKIGNEKSIYLGLSLYALGLLLFAFATQGWMMFAFLIPYCLGGICGPSLQSVISGHVPPNQQGELQGALTSLMSLTTVIGPLIMNGTFAYFTSAQAPFYFPGMHFLIGAVCMMLSVIITYKVLTREKRENPELAGVIKGAASMGETPMH</sequence>
<dbReference type="Gene3D" id="1.20.1250.20">
    <property type="entry name" value="MFS general substrate transporter like domains"/>
    <property type="match status" value="1"/>
</dbReference>
<keyword evidence="7 8" id="KW-0472">Membrane</keyword>
<evidence type="ECO:0000313" key="11">
    <source>
        <dbReference type="Proteomes" id="UP000190367"/>
    </source>
</evidence>
<evidence type="ECO:0000256" key="2">
    <source>
        <dbReference type="ARBA" id="ARBA00004141"/>
    </source>
</evidence>
<feature type="transmembrane region" description="Helical" evidence="8">
    <location>
        <begin position="256"/>
        <end position="274"/>
    </location>
</feature>
<feature type="transmembrane region" description="Helical" evidence="8">
    <location>
        <begin position="381"/>
        <end position="401"/>
    </location>
</feature>
<feature type="transmembrane region" description="Helical" evidence="8">
    <location>
        <begin position="138"/>
        <end position="163"/>
    </location>
</feature>
<dbReference type="PANTHER" id="PTHR23504:SF15">
    <property type="entry name" value="MAJOR FACILITATOR SUPERFAMILY (MFS) PROFILE DOMAIN-CONTAINING PROTEIN"/>
    <property type="match status" value="1"/>
</dbReference>
<evidence type="ECO:0000256" key="5">
    <source>
        <dbReference type="ARBA" id="ARBA00022692"/>
    </source>
</evidence>
<dbReference type="GO" id="GO:0016020">
    <property type="term" value="C:membrane"/>
    <property type="evidence" value="ECO:0007669"/>
    <property type="project" value="UniProtKB-SubCell"/>
</dbReference>
<dbReference type="Pfam" id="PF07690">
    <property type="entry name" value="MFS_1"/>
    <property type="match status" value="1"/>
</dbReference>
<accession>A0A1T4U4N4</accession>
<name>A0A1T4U4N4_9BACT</name>
<dbReference type="InterPro" id="IPR011701">
    <property type="entry name" value="MFS"/>
</dbReference>
<feature type="transmembrane region" description="Helical" evidence="8">
    <location>
        <begin position="105"/>
        <end position="126"/>
    </location>
</feature>
<feature type="transmembrane region" description="Helical" evidence="8">
    <location>
        <begin position="343"/>
        <end position="369"/>
    </location>
</feature>
<organism evidence="10 11">
    <name type="scientific">Chitinophaga eiseniae</name>
    <dbReference type="NCBI Taxonomy" id="634771"/>
    <lineage>
        <taxon>Bacteria</taxon>
        <taxon>Pseudomonadati</taxon>
        <taxon>Bacteroidota</taxon>
        <taxon>Chitinophagia</taxon>
        <taxon>Chitinophagales</taxon>
        <taxon>Chitinophagaceae</taxon>
        <taxon>Chitinophaga</taxon>
    </lineage>
</organism>
<dbReference type="STRING" id="634771.SAMN04488128_10911"/>
<comment type="function">
    <text evidence="1">Resistance to tetracycline by an active tetracycline efflux. This is an energy-dependent process that decreases the accumulation of the antibiotic in whole cells. This protein functions as a metal-tetracycline/H(+) antiporter.</text>
</comment>
<dbReference type="AlphaFoldDB" id="A0A1T4U4N4"/>
<dbReference type="InterPro" id="IPR005829">
    <property type="entry name" value="Sugar_transporter_CS"/>
</dbReference>
<proteinExistence type="inferred from homology"/>
<feature type="transmembrane region" description="Helical" evidence="8">
    <location>
        <begin position="219"/>
        <end position="236"/>
    </location>
</feature>
<feature type="domain" description="Major facilitator superfamily (MFS) profile" evidence="9">
    <location>
        <begin position="9"/>
        <end position="405"/>
    </location>
</feature>
<dbReference type="OrthoDB" id="9793283at2"/>
<gene>
    <name evidence="10" type="ORF">SAMN04488128_10911</name>
</gene>
<evidence type="ECO:0000256" key="3">
    <source>
        <dbReference type="ARBA" id="ARBA00007520"/>
    </source>
</evidence>
<dbReference type="CDD" id="cd17388">
    <property type="entry name" value="MFS_TetA"/>
    <property type="match status" value="1"/>
</dbReference>
<evidence type="ECO:0000256" key="7">
    <source>
        <dbReference type="ARBA" id="ARBA00023136"/>
    </source>
</evidence>
<protein>
    <submittedName>
        <fullName evidence="10">MFS transporter, DHA1 family, tetracycline resistance protein</fullName>
    </submittedName>
</protein>
<dbReference type="GO" id="GO:0022857">
    <property type="term" value="F:transmembrane transporter activity"/>
    <property type="evidence" value="ECO:0007669"/>
    <property type="project" value="InterPro"/>
</dbReference>
<dbReference type="PROSITE" id="PS00216">
    <property type="entry name" value="SUGAR_TRANSPORT_1"/>
    <property type="match status" value="1"/>
</dbReference>
<dbReference type="InterPro" id="IPR036259">
    <property type="entry name" value="MFS_trans_sf"/>
</dbReference>
<keyword evidence="4" id="KW-0813">Transport</keyword>
<dbReference type="InterPro" id="IPR001958">
    <property type="entry name" value="Tet-R_TetA/multi-R_MdtG-like"/>
</dbReference>
<feature type="transmembrane region" description="Helical" evidence="8">
    <location>
        <begin position="48"/>
        <end position="68"/>
    </location>
</feature>
<evidence type="ECO:0000313" key="10">
    <source>
        <dbReference type="EMBL" id="SKA47637.1"/>
    </source>
</evidence>
<dbReference type="RefSeq" id="WP_078673245.1">
    <property type="nucleotide sequence ID" value="NZ_FUWZ01000009.1"/>
</dbReference>
<dbReference type="PANTHER" id="PTHR23504">
    <property type="entry name" value="MAJOR FACILITATOR SUPERFAMILY DOMAIN-CONTAINING PROTEIN 10"/>
    <property type="match status" value="1"/>
</dbReference>